<dbReference type="Proteomes" id="UP000248214">
    <property type="component" value="Unassembled WGS sequence"/>
</dbReference>
<proteinExistence type="predicted"/>
<keyword evidence="2" id="KW-1185">Reference proteome</keyword>
<dbReference type="EMBL" id="PDOD01000006">
    <property type="protein sequence ID" value="PYZ91728.1"/>
    <property type="molecule type" value="Genomic_DNA"/>
</dbReference>
<name>A0A323T5N9_9BACI</name>
<protein>
    <submittedName>
        <fullName evidence="1">Uncharacterized protein</fullName>
    </submittedName>
</protein>
<comment type="caution">
    <text evidence="1">The sequence shown here is derived from an EMBL/GenBank/DDBJ whole genome shotgun (WGS) entry which is preliminary data.</text>
</comment>
<sequence>MTIKKRMFITVVTIMILGFSLKWSLPNETSEERPSGAGDIWWVQVPEIIESFRKTENDN</sequence>
<evidence type="ECO:0000313" key="1">
    <source>
        <dbReference type="EMBL" id="PYZ91728.1"/>
    </source>
</evidence>
<evidence type="ECO:0000313" key="2">
    <source>
        <dbReference type="Proteomes" id="UP000248214"/>
    </source>
</evidence>
<organism evidence="1 2">
    <name type="scientific">Salipaludibacillus keqinensis</name>
    <dbReference type="NCBI Taxonomy" id="2045207"/>
    <lineage>
        <taxon>Bacteria</taxon>
        <taxon>Bacillati</taxon>
        <taxon>Bacillota</taxon>
        <taxon>Bacilli</taxon>
        <taxon>Bacillales</taxon>
        <taxon>Bacillaceae</taxon>
    </lineage>
</organism>
<gene>
    <name evidence="1" type="ORF">CR194_19090</name>
</gene>
<reference evidence="1 2" key="1">
    <citation type="submission" date="2017-10" db="EMBL/GenBank/DDBJ databases">
        <title>Bacillus sp. nov., a halophilic bacterium isolated from a Keqin Lake.</title>
        <authorList>
            <person name="Wang H."/>
        </authorList>
    </citation>
    <scope>NUCLEOTIDE SEQUENCE [LARGE SCALE GENOMIC DNA]</scope>
    <source>
        <strain evidence="1 2">KQ-12</strain>
    </source>
</reference>
<accession>A0A323T5N9</accession>
<dbReference type="AlphaFoldDB" id="A0A323T5N9"/>